<dbReference type="GO" id="GO:0005886">
    <property type="term" value="C:plasma membrane"/>
    <property type="evidence" value="ECO:0007669"/>
    <property type="project" value="TreeGrafter"/>
</dbReference>
<sequence>MRIRVIINAGGGSVGGEDISRQLTDAFAQHGVEASVAEVEGPALRDAVEAALGEPWDGVVVGGGDGTIGTAAGLVAGTERPFGVLPLGTRNHFAKDLGLPLEVKEAVAVIAGGHLRSIDVARINDRIFVNNATVGLYADIVRGREYEQERHRLPKNPATVLATLRALWRFTRHRLAVRAEGWGERLRTPLVFIGNNLYSTSLPNPGRRCALDKGELCLCIARHHSRLGILRMFVRALRGRLREDRDFEMRSVTAVEIRSHRRSLSVTLDGEVLKMQSPLECRSWPGALRVFAPPPPSPTGG</sequence>
<dbReference type="SMART" id="SM00046">
    <property type="entry name" value="DAGKc"/>
    <property type="match status" value="1"/>
</dbReference>
<comment type="caution">
    <text evidence="6">The sequence shown here is derived from an EMBL/GenBank/DDBJ whole genome shotgun (WGS) entry which is preliminary data.</text>
</comment>
<feature type="domain" description="DAGKc" evidence="5">
    <location>
        <begin position="1"/>
        <end position="127"/>
    </location>
</feature>
<dbReference type="InterPro" id="IPR045540">
    <property type="entry name" value="YegS/DAGK_C"/>
</dbReference>
<protein>
    <submittedName>
        <fullName evidence="6">Diacylglycerol kinase family lipid kinase</fullName>
    </submittedName>
</protein>
<dbReference type="AlphaFoldDB" id="A0A845BAJ9"/>
<dbReference type="SUPFAM" id="SSF111331">
    <property type="entry name" value="NAD kinase/diacylglycerol kinase-like"/>
    <property type="match status" value="1"/>
</dbReference>
<dbReference type="Pfam" id="PF19279">
    <property type="entry name" value="YegS_C"/>
    <property type="match status" value="1"/>
</dbReference>
<evidence type="ECO:0000259" key="5">
    <source>
        <dbReference type="PROSITE" id="PS50146"/>
    </source>
</evidence>
<reference evidence="6 7" key="1">
    <citation type="submission" date="2019-03" db="EMBL/GenBank/DDBJ databases">
        <title>Roseomonas sp. a novel Roseomonas species isolated from Sea whip Gorgonian.</title>
        <authorList>
            <person name="Li F."/>
            <person name="Pan X."/>
            <person name="Huang S."/>
            <person name="Li Z."/>
            <person name="Meng B."/>
        </authorList>
    </citation>
    <scope>NUCLEOTIDE SEQUENCE [LARGE SCALE GENOMIC DNA]</scope>
    <source>
        <strain evidence="6 7">M0104</strain>
    </source>
</reference>
<name>A0A845BAJ9_9PROT</name>
<gene>
    <name evidence="6" type="ORF">E0493_07070</name>
</gene>
<keyword evidence="1" id="KW-0808">Transferase</keyword>
<keyword evidence="2" id="KW-0547">Nucleotide-binding</keyword>
<dbReference type="EMBL" id="SNVJ01000005">
    <property type="protein sequence ID" value="MXP63114.1"/>
    <property type="molecule type" value="Genomic_DNA"/>
</dbReference>
<dbReference type="PROSITE" id="PS50146">
    <property type="entry name" value="DAGK"/>
    <property type="match status" value="1"/>
</dbReference>
<dbReference type="Gene3D" id="2.60.200.40">
    <property type="match status" value="1"/>
</dbReference>
<proteinExistence type="predicted"/>
<dbReference type="InterPro" id="IPR001206">
    <property type="entry name" value="Diacylglycerol_kinase_cat_dom"/>
</dbReference>
<dbReference type="PANTHER" id="PTHR12358">
    <property type="entry name" value="SPHINGOSINE KINASE"/>
    <property type="match status" value="1"/>
</dbReference>
<dbReference type="PANTHER" id="PTHR12358:SF106">
    <property type="entry name" value="LIPID KINASE YEGS"/>
    <property type="match status" value="1"/>
</dbReference>
<dbReference type="RefSeq" id="WP_160936247.1">
    <property type="nucleotide sequence ID" value="NZ_SNVJ01000005.1"/>
</dbReference>
<evidence type="ECO:0000256" key="1">
    <source>
        <dbReference type="ARBA" id="ARBA00022679"/>
    </source>
</evidence>
<accession>A0A845BAJ9</accession>
<dbReference type="GO" id="GO:0005524">
    <property type="term" value="F:ATP binding"/>
    <property type="evidence" value="ECO:0007669"/>
    <property type="project" value="UniProtKB-KW"/>
</dbReference>
<keyword evidence="3 6" id="KW-0418">Kinase</keyword>
<evidence type="ECO:0000256" key="4">
    <source>
        <dbReference type="ARBA" id="ARBA00022840"/>
    </source>
</evidence>
<dbReference type="InterPro" id="IPR050187">
    <property type="entry name" value="Lipid_Phosphate_FormReg"/>
</dbReference>
<organism evidence="6 7">
    <name type="scientific">Teichococcus coralli</name>
    <dbReference type="NCBI Taxonomy" id="2545983"/>
    <lineage>
        <taxon>Bacteria</taxon>
        <taxon>Pseudomonadati</taxon>
        <taxon>Pseudomonadota</taxon>
        <taxon>Alphaproteobacteria</taxon>
        <taxon>Acetobacterales</taxon>
        <taxon>Roseomonadaceae</taxon>
        <taxon>Roseomonas</taxon>
    </lineage>
</organism>
<dbReference type="Proteomes" id="UP000460715">
    <property type="component" value="Unassembled WGS sequence"/>
</dbReference>
<dbReference type="InterPro" id="IPR016064">
    <property type="entry name" value="NAD/diacylglycerol_kinase_sf"/>
</dbReference>
<evidence type="ECO:0000256" key="2">
    <source>
        <dbReference type="ARBA" id="ARBA00022741"/>
    </source>
</evidence>
<dbReference type="Pfam" id="PF00781">
    <property type="entry name" value="DAGK_cat"/>
    <property type="match status" value="1"/>
</dbReference>
<dbReference type="OrthoDB" id="142078at2"/>
<evidence type="ECO:0000256" key="3">
    <source>
        <dbReference type="ARBA" id="ARBA00022777"/>
    </source>
</evidence>
<dbReference type="Gene3D" id="3.40.50.10330">
    <property type="entry name" value="Probable inorganic polyphosphate/atp-NAD kinase, domain 1"/>
    <property type="match status" value="1"/>
</dbReference>
<evidence type="ECO:0000313" key="6">
    <source>
        <dbReference type="EMBL" id="MXP63114.1"/>
    </source>
</evidence>
<evidence type="ECO:0000313" key="7">
    <source>
        <dbReference type="Proteomes" id="UP000460715"/>
    </source>
</evidence>
<dbReference type="GO" id="GO:0004143">
    <property type="term" value="F:ATP-dependent diacylglycerol kinase activity"/>
    <property type="evidence" value="ECO:0007669"/>
    <property type="project" value="TreeGrafter"/>
</dbReference>
<dbReference type="InterPro" id="IPR017438">
    <property type="entry name" value="ATP-NAD_kinase_N"/>
</dbReference>
<keyword evidence="7" id="KW-1185">Reference proteome</keyword>
<keyword evidence="4" id="KW-0067">ATP-binding</keyword>